<dbReference type="Pfam" id="PF00528">
    <property type="entry name" value="BPD_transp_1"/>
    <property type="match status" value="1"/>
</dbReference>
<keyword evidence="5 7" id="KW-1133">Transmembrane helix</keyword>
<feature type="transmembrane region" description="Helical" evidence="7">
    <location>
        <begin position="76"/>
        <end position="95"/>
    </location>
</feature>
<evidence type="ECO:0000259" key="8">
    <source>
        <dbReference type="PROSITE" id="PS50928"/>
    </source>
</evidence>
<evidence type="ECO:0000256" key="1">
    <source>
        <dbReference type="ARBA" id="ARBA00004651"/>
    </source>
</evidence>
<evidence type="ECO:0000256" key="7">
    <source>
        <dbReference type="RuleBase" id="RU363032"/>
    </source>
</evidence>
<dbReference type="PANTHER" id="PTHR43744:SF3">
    <property type="entry name" value="LACTOSE TRANSPORT SYSTEM PERMEASE PROTEIN LACG"/>
    <property type="match status" value="1"/>
</dbReference>
<evidence type="ECO:0000256" key="3">
    <source>
        <dbReference type="ARBA" id="ARBA00022475"/>
    </source>
</evidence>
<dbReference type="Proteomes" id="UP000657421">
    <property type="component" value="Unassembled WGS sequence"/>
</dbReference>
<feature type="transmembrane region" description="Helical" evidence="7">
    <location>
        <begin position="107"/>
        <end position="125"/>
    </location>
</feature>
<sequence length="279" mass="31682">MNVKTRKKVNRVLFYLLLLIVAVIYIYPVFLMFMNSFKPFGEIVRDAIAMPTKPEIENYTYVVDKINYFKLFGNNVIITVTGIAGIVLFSSAAAYMLDRRRNRYTRIAHLLIITPMLIPFQTIMITLLKAMNVIHLSGSKLGLGVQYWGFGIPMATFIFYNFMKTIPKELDESAEIDGASTHVTFFRVIFPLLKSVTVTVIVLDVMWIWNDFLLPLLMVNSSNETKTLVLAAYTFVGQMNTKWHYAMTAMVLAVVPSIIIFIFLQKYIVDGVVAGAVKG</sequence>
<evidence type="ECO:0000256" key="4">
    <source>
        <dbReference type="ARBA" id="ARBA00022692"/>
    </source>
</evidence>
<accession>A0ABR7N5A6</accession>
<feature type="transmembrane region" description="Helical" evidence="7">
    <location>
        <begin position="12"/>
        <end position="34"/>
    </location>
</feature>
<comment type="subcellular location">
    <subcellularLocation>
        <location evidence="1 7">Cell membrane</location>
        <topology evidence="1 7">Multi-pass membrane protein</topology>
    </subcellularLocation>
</comment>
<comment type="similarity">
    <text evidence="7">Belongs to the binding-protein-dependent transport system permease family.</text>
</comment>
<keyword evidence="4 7" id="KW-0812">Transmembrane</keyword>
<feature type="domain" description="ABC transmembrane type-1" evidence="8">
    <location>
        <begin position="72"/>
        <end position="264"/>
    </location>
</feature>
<dbReference type="CDD" id="cd06261">
    <property type="entry name" value="TM_PBP2"/>
    <property type="match status" value="1"/>
</dbReference>
<keyword evidence="10" id="KW-1185">Reference proteome</keyword>
<feature type="transmembrane region" description="Helical" evidence="7">
    <location>
        <begin position="243"/>
        <end position="264"/>
    </location>
</feature>
<comment type="caution">
    <text evidence="9">The sequence shown here is derived from an EMBL/GenBank/DDBJ whole genome shotgun (WGS) entry which is preliminary data.</text>
</comment>
<protein>
    <submittedName>
        <fullName evidence="9">Carbohydrate ABC transporter permease</fullName>
    </submittedName>
</protein>
<organism evidence="9 10">
    <name type="scientific">Jingyaoa shaoxingensis</name>
    <dbReference type="NCBI Taxonomy" id="2763671"/>
    <lineage>
        <taxon>Bacteria</taxon>
        <taxon>Bacillati</taxon>
        <taxon>Bacillota</taxon>
        <taxon>Clostridia</taxon>
        <taxon>Lachnospirales</taxon>
        <taxon>Lachnospiraceae</taxon>
        <taxon>Jingyaoa</taxon>
    </lineage>
</organism>
<feature type="transmembrane region" description="Helical" evidence="7">
    <location>
        <begin position="145"/>
        <end position="163"/>
    </location>
</feature>
<dbReference type="PANTHER" id="PTHR43744">
    <property type="entry name" value="ABC TRANSPORTER PERMEASE PROTEIN MG189-RELATED-RELATED"/>
    <property type="match status" value="1"/>
</dbReference>
<dbReference type="InterPro" id="IPR035906">
    <property type="entry name" value="MetI-like_sf"/>
</dbReference>
<reference evidence="9 10" key="1">
    <citation type="submission" date="2020-08" db="EMBL/GenBank/DDBJ databases">
        <title>Genome public.</title>
        <authorList>
            <person name="Liu C."/>
            <person name="Sun Q."/>
        </authorList>
    </citation>
    <scope>NUCLEOTIDE SEQUENCE [LARGE SCALE GENOMIC DNA]</scope>
    <source>
        <strain evidence="9 10">NSJ-46</strain>
    </source>
</reference>
<evidence type="ECO:0000313" key="9">
    <source>
        <dbReference type="EMBL" id="MBC8571514.1"/>
    </source>
</evidence>
<evidence type="ECO:0000256" key="6">
    <source>
        <dbReference type="ARBA" id="ARBA00023136"/>
    </source>
</evidence>
<dbReference type="PROSITE" id="PS50928">
    <property type="entry name" value="ABC_TM1"/>
    <property type="match status" value="1"/>
</dbReference>
<dbReference type="EMBL" id="JACRSZ010000001">
    <property type="protein sequence ID" value="MBC8571514.1"/>
    <property type="molecule type" value="Genomic_DNA"/>
</dbReference>
<evidence type="ECO:0000256" key="2">
    <source>
        <dbReference type="ARBA" id="ARBA00022448"/>
    </source>
</evidence>
<feature type="transmembrane region" description="Helical" evidence="7">
    <location>
        <begin position="184"/>
        <end position="209"/>
    </location>
</feature>
<dbReference type="SUPFAM" id="SSF161098">
    <property type="entry name" value="MetI-like"/>
    <property type="match status" value="1"/>
</dbReference>
<gene>
    <name evidence="9" type="ORF">H8716_00180</name>
</gene>
<keyword evidence="3" id="KW-1003">Cell membrane</keyword>
<keyword evidence="6 7" id="KW-0472">Membrane</keyword>
<keyword evidence="2 7" id="KW-0813">Transport</keyword>
<evidence type="ECO:0000313" key="10">
    <source>
        <dbReference type="Proteomes" id="UP000657421"/>
    </source>
</evidence>
<dbReference type="InterPro" id="IPR000515">
    <property type="entry name" value="MetI-like"/>
</dbReference>
<name>A0ABR7N5A6_9FIRM</name>
<proteinExistence type="inferred from homology"/>
<evidence type="ECO:0000256" key="5">
    <source>
        <dbReference type="ARBA" id="ARBA00022989"/>
    </source>
</evidence>
<dbReference type="Gene3D" id="1.10.3720.10">
    <property type="entry name" value="MetI-like"/>
    <property type="match status" value="1"/>
</dbReference>
<dbReference type="RefSeq" id="WP_249306265.1">
    <property type="nucleotide sequence ID" value="NZ_JACRSZ010000001.1"/>
</dbReference>